<gene>
    <name evidence="15" type="ORF">CANTEDRAFT_123505</name>
</gene>
<evidence type="ECO:0000313" key="15">
    <source>
        <dbReference type="EMBL" id="EGV63349.1"/>
    </source>
</evidence>
<evidence type="ECO:0000256" key="1">
    <source>
        <dbReference type="ARBA" id="ARBA00004448"/>
    </source>
</evidence>
<reference evidence="15 16" key="1">
    <citation type="journal article" date="2011" name="Proc. Natl. Acad. Sci. U.S.A.">
        <title>Comparative genomics of xylose-fermenting fungi for enhanced biofuel production.</title>
        <authorList>
            <person name="Wohlbach D.J."/>
            <person name="Kuo A."/>
            <person name="Sato T.K."/>
            <person name="Potts K.M."/>
            <person name="Salamov A.A."/>
            <person name="LaButti K.M."/>
            <person name="Sun H."/>
            <person name="Clum A."/>
            <person name="Pangilinan J.L."/>
            <person name="Lindquist E.A."/>
            <person name="Lucas S."/>
            <person name="Lapidus A."/>
            <person name="Jin M."/>
            <person name="Gunawan C."/>
            <person name="Balan V."/>
            <person name="Dale B.E."/>
            <person name="Jeffries T.W."/>
            <person name="Zinkel R."/>
            <person name="Barry K.W."/>
            <person name="Grigoriev I.V."/>
            <person name="Gasch A.P."/>
        </authorList>
    </citation>
    <scope>NUCLEOTIDE SEQUENCE [LARGE SCALE GENOMIC DNA]</scope>
    <source>
        <strain evidence="16">ATCC 10573 / BCRC 21748 / CBS 615 / JCM 9827 / NBRC 10315 / NRRL Y-1498 / VKM Y-70</strain>
    </source>
</reference>
<evidence type="ECO:0000256" key="14">
    <source>
        <dbReference type="RuleBase" id="RU366042"/>
    </source>
</evidence>
<keyword evidence="10" id="KW-0496">Mitochondrion</keyword>
<dbReference type="OrthoDB" id="10251508at2759"/>
<protein>
    <recommendedName>
        <fullName evidence="14">Magnesium transporter</fullName>
    </recommendedName>
</protein>
<sequence length="422" mass="48675">MFHPIESVTDPENQIPTFKGFTSNANTKIDISKMGKLKPVLPNDAYVSCTVFDQSGNNIAISKRYPKMQFLKDHNLHPRDLRKIDTSLVDVAPQIMIRPPNTILVNLSHIKALIKEEQVMIFDTSSPEIATKLGLFIYDLESKLKAPNNMPFEFKVLETILINVMGYLEAELKVHIQNCGAILSELESQVDRKKLQDLLIRSKGVQSYYQKVLLIKQALETLLDNDEDLAAMYLLKPRTAELKGHTEEIENILESYYSHCDEFVQHSGSLVHDIKATEEIVNIILDANRNSLMLFELKVTIYTLGITFATLVPAFYGMNLKNFIEESQYGFGAVVAFSILQGLFLTMLNLKALNKVQRLTRMGGSSRSKKMGETLNMSRRDVKQEWLYVWMKYMKMKRTHYHYPTMKERFAIWRMMNDNRRK</sequence>
<dbReference type="Pfam" id="PF22099">
    <property type="entry name" value="MRS2-like"/>
    <property type="match status" value="1"/>
</dbReference>
<evidence type="ECO:0000256" key="11">
    <source>
        <dbReference type="ARBA" id="ARBA00023136"/>
    </source>
</evidence>
<dbReference type="GO" id="GO:0045016">
    <property type="term" value="P:mitochondrial magnesium ion transmembrane transport"/>
    <property type="evidence" value="ECO:0007669"/>
    <property type="project" value="TreeGrafter"/>
</dbReference>
<evidence type="ECO:0000256" key="3">
    <source>
        <dbReference type="ARBA" id="ARBA00022448"/>
    </source>
</evidence>
<feature type="transmembrane region" description="Helical" evidence="14">
    <location>
        <begin position="329"/>
        <end position="350"/>
    </location>
</feature>
<keyword evidence="7" id="KW-0809">Transit peptide</keyword>
<evidence type="ECO:0000256" key="8">
    <source>
        <dbReference type="ARBA" id="ARBA00022989"/>
    </source>
</evidence>
<feature type="transmembrane region" description="Helical" evidence="14">
    <location>
        <begin position="299"/>
        <end position="317"/>
    </location>
</feature>
<keyword evidence="11 14" id="KW-0472">Membrane</keyword>
<dbReference type="AlphaFoldDB" id="G3B607"/>
<dbReference type="Proteomes" id="UP000000707">
    <property type="component" value="Unassembled WGS sequence"/>
</dbReference>
<keyword evidence="6 14" id="KW-0460">Magnesium</keyword>
<evidence type="ECO:0000256" key="9">
    <source>
        <dbReference type="ARBA" id="ARBA00023065"/>
    </source>
</evidence>
<dbReference type="PANTHER" id="PTHR13890">
    <property type="entry name" value="RNA SPLICING PROTEIN MRS2, MITOCHONDRIAL"/>
    <property type="match status" value="1"/>
</dbReference>
<accession>G3B607</accession>
<evidence type="ECO:0000256" key="2">
    <source>
        <dbReference type="ARBA" id="ARBA00009765"/>
    </source>
</evidence>
<organism evidence="16">
    <name type="scientific">Candida tenuis (strain ATCC 10573 / BCRC 21748 / CBS 615 / JCM 9827 / NBRC 10315 / NRRL Y-1498 / VKM Y-70)</name>
    <name type="common">Yeast</name>
    <name type="synonym">Yamadazyma tenuis</name>
    <dbReference type="NCBI Taxonomy" id="590646"/>
    <lineage>
        <taxon>Eukaryota</taxon>
        <taxon>Fungi</taxon>
        <taxon>Dikarya</taxon>
        <taxon>Ascomycota</taxon>
        <taxon>Saccharomycotina</taxon>
        <taxon>Pichiomycetes</taxon>
        <taxon>Debaryomycetaceae</taxon>
        <taxon>Yamadazyma</taxon>
    </lineage>
</organism>
<comment type="similarity">
    <text evidence="2 14">Belongs to the CorA metal ion transporter (MIT) (TC 1.A.35) family.</text>
</comment>
<keyword evidence="3 14" id="KW-0813">Transport</keyword>
<evidence type="ECO:0000313" key="16">
    <source>
        <dbReference type="Proteomes" id="UP000000707"/>
    </source>
</evidence>
<evidence type="ECO:0000256" key="5">
    <source>
        <dbReference type="ARBA" id="ARBA00022792"/>
    </source>
</evidence>
<dbReference type="Gene3D" id="2.40.128.330">
    <property type="match status" value="1"/>
</dbReference>
<dbReference type="eggNOG" id="KOG2662">
    <property type="taxonomic scope" value="Eukaryota"/>
</dbReference>
<name>G3B607_CANTC</name>
<evidence type="ECO:0000256" key="6">
    <source>
        <dbReference type="ARBA" id="ARBA00022842"/>
    </source>
</evidence>
<dbReference type="GO" id="GO:0005743">
    <property type="term" value="C:mitochondrial inner membrane"/>
    <property type="evidence" value="ECO:0007669"/>
    <property type="project" value="UniProtKB-SubCell"/>
</dbReference>
<keyword evidence="16" id="KW-1185">Reference proteome</keyword>
<keyword evidence="4 14" id="KW-0812">Transmembrane</keyword>
<evidence type="ECO:0000256" key="4">
    <source>
        <dbReference type="ARBA" id="ARBA00022692"/>
    </source>
</evidence>
<keyword evidence="8 14" id="KW-1133">Transmembrane helix</keyword>
<evidence type="ECO:0000256" key="7">
    <source>
        <dbReference type="ARBA" id="ARBA00022946"/>
    </source>
</evidence>
<comment type="subcellular location">
    <subcellularLocation>
        <location evidence="1 14">Mitochondrion inner membrane</location>
        <topology evidence="1 14">Multi-pass membrane protein</topology>
    </subcellularLocation>
</comment>
<dbReference type="Gene3D" id="1.20.58.340">
    <property type="entry name" value="Magnesium transport protein CorA, transmembrane region"/>
    <property type="match status" value="1"/>
</dbReference>
<dbReference type="CDD" id="cd12823">
    <property type="entry name" value="Mrs2_Mfm1p-like"/>
    <property type="match status" value="1"/>
</dbReference>
<dbReference type="GO" id="GO:0015095">
    <property type="term" value="F:magnesium ion transmembrane transporter activity"/>
    <property type="evidence" value="ECO:0007669"/>
    <property type="project" value="TreeGrafter"/>
</dbReference>
<proteinExistence type="inferred from homology"/>
<dbReference type="STRING" id="590646.G3B607"/>
<dbReference type="HOGENOM" id="CLU_025144_1_0_1"/>
<keyword evidence="5 14" id="KW-0999">Mitochondrion inner membrane</keyword>
<dbReference type="PANTHER" id="PTHR13890:SF27">
    <property type="entry name" value="MAGNESIUM TRANSPORTER MRS2, MITOCHONDRIAL"/>
    <property type="match status" value="1"/>
</dbReference>
<evidence type="ECO:0000256" key="10">
    <source>
        <dbReference type="ARBA" id="ARBA00023128"/>
    </source>
</evidence>
<keyword evidence="9 14" id="KW-0406">Ion transport</keyword>
<evidence type="ECO:0000256" key="12">
    <source>
        <dbReference type="ARBA" id="ARBA00046105"/>
    </source>
</evidence>
<comment type="subunit">
    <text evidence="13">Homopentamer. Forms homooligomers. Interacts with MFM1.</text>
</comment>
<dbReference type="EMBL" id="GL996524">
    <property type="protein sequence ID" value="EGV63349.1"/>
    <property type="molecule type" value="Genomic_DNA"/>
</dbReference>
<comment type="function">
    <text evidence="12">High-conductance magnesium-selective channel that mediates the influx of magnesium into the mitochondrial matrix. Essential for the splicing of mRNA group II introns in mitochondria by affecting mitochondrial magnesium concentrations, which are critical for group II intron splicing. It also suppresses a variety of mitochondrial intron mutations and its absence may disturb the assembly of mitochondrial membrane complexes.</text>
</comment>
<evidence type="ECO:0000256" key="13">
    <source>
        <dbReference type="ARBA" id="ARBA00046701"/>
    </source>
</evidence>
<dbReference type="InterPro" id="IPR039204">
    <property type="entry name" value="MRS2-like"/>
</dbReference>